<organism evidence="1 2">
    <name type="scientific">Trifolium pratense</name>
    <name type="common">Red clover</name>
    <dbReference type="NCBI Taxonomy" id="57577"/>
    <lineage>
        <taxon>Eukaryota</taxon>
        <taxon>Viridiplantae</taxon>
        <taxon>Streptophyta</taxon>
        <taxon>Embryophyta</taxon>
        <taxon>Tracheophyta</taxon>
        <taxon>Spermatophyta</taxon>
        <taxon>Magnoliopsida</taxon>
        <taxon>eudicotyledons</taxon>
        <taxon>Gunneridae</taxon>
        <taxon>Pentapetalae</taxon>
        <taxon>rosids</taxon>
        <taxon>fabids</taxon>
        <taxon>Fabales</taxon>
        <taxon>Fabaceae</taxon>
        <taxon>Papilionoideae</taxon>
        <taxon>50 kb inversion clade</taxon>
        <taxon>NPAAA clade</taxon>
        <taxon>Hologalegina</taxon>
        <taxon>IRL clade</taxon>
        <taxon>Trifolieae</taxon>
        <taxon>Trifolium</taxon>
    </lineage>
</organism>
<gene>
    <name evidence="1" type="ORF">MILVUS5_LOCUS27293</name>
</gene>
<accession>A0ACB0KWU7</accession>
<name>A0ACB0KWU7_TRIPR</name>
<evidence type="ECO:0000313" key="2">
    <source>
        <dbReference type="Proteomes" id="UP001177021"/>
    </source>
</evidence>
<sequence>MRSHIMCSGCRNLLLYPRGASNVCCALCNTITPVLPPGIEMSQLYCGGCRTLLMYSRGATSVRCSCCNTLNLVPAARADALEQRMGNVENTLDEIRLLLRERSRPRQRQGRTRRRPSPTEEGNRSDGSMVSGESRPRFPRYQGHRRKLEIPIFKGDDAYGWLVRIERYFRLNEVRVRDKLDAAVIALEDKALNWFVWWEEQTASRTWDEFKLSLIRRFQPGILQNPLGPLLNLKQKGTVMEFREQFETLVAPVRREERVMLDSIFLNGLKEEIQAELKLYDCRDLAEIMDRALLLEEKNDALMKRGAGGKEKGEWKDRGGAVKFRDPGDFGGAKRDSDKRGAVGGDKFKSKWLSSAESEDRHKKGLCFKCGDKWGRDHTCKFKHMSLRLCDWSSEEEKELIAEEESGEEEPVRELKNLQLSLHSREGFTSNKSFKVWVRVGERQVRTLIDSGATSNFITFGLVKELKLPVVDTPTYVIEVGNGEKVRNNGVCEGLQFNIQGVEFKQHFFIMELSGSEMVLGMDWLASLGNIEANFSNLCLKCELDGKKYTIQGDPTMCNSQATWKTMIKALSDEGMGFYIPTISGDATEAVEGGDMSEWGKVINEFATVFNMPSGLPPIREHDHAILLKPDANIPNLRPYRYPYYQKNEIEKIVKEMMHAGIIRHSTSPFSSPVLLVKKKDEGWRFCTGYLRTYKKIASVVYWEGMRKNIKEYVDACEVCQRNKYQTLSPGGLIQPLPVPKQVWTDISMDFIGGLPKVQGVDTIMVVVDRLTKYAHFLPVKHPYTAKDIAELFIKEIVRLHGFPSSIVSDRDKVFLSSSWAEVFKQAGTRLKYSSAYLTVRWANRESQPLPACMNEQWQLEPGPEEAMDTRRNEQGEVEVLVKWQGLPEFENSWESVEKMRKEFPGFLLEVKESFEGGDCNQMSHIHCGNCRTTLMYPYGAPSVKCAICHYITNVCTTNGRPPIPAKRPNETTGSGTSRPRFESQTVVVENPMSVDSSGKLVSNVVVGVTTEKK</sequence>
<protein>
    <submittedName>
        <fullName evidence="1">Uncharacterized protein</fullName>
    </submittedName>
</protein>
<keyword evidence="2" id="KW-1185">Reference proteome</keyword>
<comment type="caution">
    <text evidence="1">The sequence shown here is derived from an EMBL/GenBank/DDBJ whole genome shotgun (WGS) entry which is preliminary data.</text>
</comment>
<dbReference type="Proteomes" id="UP001177021">
    <property type="component" value="Unassembled WGS sequence"/>
</dbReference>
<dbReference type="EMBL" id="CASHSV030000409">
    <property type="protein sequence ID" value="CAJ2661603.1"/>
    <property type="molecule type" value="Genomic_DNA"/>
</dbReference>
<proteinExistence type="predicted"/>
<reference evidence="1" key="1">
    <citation type="submission" date="2023-10" db="EMBL/GenBank/DDBJ databases">
        <authorList>
            <person name="Rodriguez Cubillos JULIANA M."/>
            <person name="De Vega J."/>
        </authorList>
    </citation>
    <scope>NUCLEOTIDE SEQUENCE</scope>
</reference>
<evidence type="ECO:0000313" key="1">
    <source>
        <dbReference type="EMBL" id="CAJ2661603.1"/>
    </source>
</evidence>